<gene>
    <name evidence="1" type="ORF">BDD14_1357</name>
</gene>
<reference evidence="1 2" key="1">
    <citation type="submission" date="2019-02" db="EMBL/GenBank/DDBJ databases">
        <title>Genomic Encyclopedia of Archaeal and Bacterial Type Strains, Phase II (KMG-II): from individual species to whole genera.</title>
        <authorList>
            <person name="Goeker M."/>
        </authorList>
    </citation>
    <scope>NUCLEOTIDE SEQUENCE [LARGE SCALE GENOMIC DNA]</scope>
    <source>
        <strain evidence="1 2">DSM 18101</strain>
    </source>
</reference>
<evidence type="ECO:0000313" key="1">
    <source>
        <dbReference type="EMBL" id="RZU39949.1"/>
    </source>
</evidence>
<dbReference type="AlphaFoldDB" id="A0A4Q7YSR1"/>
<comment type="caution">
    <text evidence="1">The sequence shown here is derived from an EMBL/GenBank/DDBJ whole genome shotgun (WGS) entry which is preliminary data.</text>
</comment>
<dbReference type="EMBL" id="SHKW01000001">
    <property type="protein sequence ID" value="RZU39949.1"/>
    <property type="molecule type" value="Genomic_DNA"/>
</dbReference>
<name>A0A4Q7YSR1_9BACT</name>
<proteinExistence type="predicted"/>
<evidence type="ECO:0000313" key="2">
    <source>
        <dbReference type="Proteomes" id="UP000292958"/>
    </source>
</evidence>
<keyword evidence="2" id="KW-1185">Reference proteome</keyword>
<dbReference type="Proteomes" id="UP000292958">
    <property type="component" value="Unassembled WGS sequence"/>
</dbReference>
<sequence>MLNILEIKTVGASACTGIEGVVLAVEGCRVECAMDIVRNPCREVAQAERHRVG</sequence>
<accession>A0A4Q7YSR1</accession>
<organism evidence="1 2">
    <name type="scientific">Edaphobacter modestus</name>
    <dbReference type="NCBI Taxonomy" id="388466"/>
    <lineage>
        <taxon>Bacteria</taxon>
        <taxon>Pseudomonadati</taxon>
        <taxon>Acidobacteriota</taxon>
        <taxon>Terriglobia</taxon>
        <taxon>Terriglobales</taxon>
        <taxon>Acidobacteriaceae</taxon>
        <taxon>Edaphobacter</taxon>
    </lineage>
</organism>
<protein>
    <submittedName>
        <fullName evidence="1">Uncharacterized protein</fullName>
    </submittedName>
</protein>